<dbReference type="GO" id="GO:0003916">
    <property type="term" value="F:DNA topoisomerase activity"/>
    <property type="evidence" value="ECO:0007669"/>
    <property type="project" value="InterPro"/>
</dbReference>
<dbReference type="GO" id="GO:0006265">
    <property type="term" value="P:DNA topological change"/>
    <property type="evidence" value="ECO:0007669"/>
    <property type="project" value="InterPro"/>
</dbReference>
<dbReference type="InterPro" id="IPR045055">
    <property type="entry name" value="DNA2/NAM7-like"/>
</dbReference>
<protein>
    <recommendedName>
        <fullName evidence="6">DNA helicase</fullName>
    </recommendedName>
</protein>
<evidence type="ECO:0000313" key="5">
    <source>
        <dbReference type="Proteomes" id="UP000229706"/>
    </source>
</evidence>
<feature type="domain" description="DNA2/NAM7 helicase helicase" evidence="2">
    <location>
        <begin position="58"/>
        <end position="145"/>
    </location>
</feature>
<dbReference type="InterPro" id="IPR047187">
    <property type="entry name" value="SF1_C_Upf1"/>
</dbReference>
<dbReference type="AlphaFoldDB" id="A0A2M8DD49"/>
<dbReference type="EMBL" id="PFTH01000091">
    <property type="protein sequence ID" value="PJB88421.1"/>
    <property type="molecule type" value="Genomic_DNA"/>
</dbReference>
<feature type="domain" description="DNA topoisomerase type IA zn finger" evidence="1">
    <location>
        <begin position="635"/>
        <end position="668"/>
    </location>
</feature>
<feature type="non-terminal residue" evidence="4">
    <location>
        <position position="1"/>
    </location>
</feature>
<dbReference type="InterPro" id="IPR027417">
    <property type="entry name" value="P-loop_NTPase"/>
</dbReference>
<gene>
    <name evidence="4" type="ORF">CO083_02470</name>
</gene>
<dbReference type="Gene3D" id="3.30.65.10">
    <property type="entry name" value="Bacterial Topoisomerase I, domain 1"/>
    <property type="match status" value="1"/>
</dbReference>
<dbReference type="GO" id="GO:0005694">
    <property type="term" value="C:chromosome"/>
    <property type="evidence" value="ECO:0007669"/>
    <property type="project" value="InterPro"/>
</dbReference>
<evidence type="ECO:0000313" key="4">
    <source>
        <dbReference type="EMBL" id="PJB88421.1"/>
    </source>
</evidence>
<dbReference type="Pfam" id="PF13086">
    <property type="entry name" value="AAA_11"/>
    <property type="match status" value="1"/>
</dbReference>
<accession>A0A2M8DD49</accession>
<dbReference type="GO" id="GO:0004386">
    <property type="term" value="F:helicase activity"/>
    <property type="evidence" value="ECO:0007669"/>
    <property type="project" value="InterPro"/>
</dbReference>
<evidence type="ECO:0008006" key="6">
    <source>
        <dbReference type="Google" id="ProtNLM"/>
    </source>
</evidence>
<dbReference type="Pfam" id="PF01396">
    <property type="entry name" value="Zn_ribbon_Top1"/>
    <property type="match status" value="1"/>
</dbReference>
<dbReference type="InterPro" id="IPR041677">
    <property type="entry name" value="DNA2/NAM7_AAA_11"/>
</dbReference>
<dbReference type="CDD" id="cd18808">
    <property type="entry name" value="SF1_C_Upf1"/>
    <property type="match status" value="1"/>
</dbReference>
<comment type="caution">
    <text evidence="4">The sequence shown here is derived from an EMBL/GenBank/DDBJ whole genome shotgun (WGS) entry which is preliminary data.</text>
</comment>
<dbReference type="SUPFAM" id="SSF52540">
    <property type="entry name" value="P-loop containing nucleoside triphosphate hydrolases"/>
    <property type="match status" value="1"/>
</dbReference>
<feature type="domain" description="DNA2/NAM7 helicase-like C-terminal" evidence="3">
    <location>
        <begin position="203"/>
        <end position="382"/>
    </location>
</feature>
<dbReference type="Pfam" id="PF13087">
    <property type="entry name" value="AAA_12"/>
    <property type="match status" value="1"/>
</dbReference>
<proteinExistence type="predicted"/>
<dbReference type="InterPro" id="IPR013498">
    <property type="entry name" value="Topo_IA_Znf"/>
</dbReference>
<organism evidence="4 5">
    <name type="scientific">Candidatus Roizmanbacteria bacterium CG_4_9_14_0_8_um_filter_34_12</name>
    <dbReference type="NCBI Taxonomy" id="1974840"/>
    <lineage>
        <taxon>Bacteria</taxon>
        <taxon>Candidatus Roizmaniibacteriota</taxon>
    </lineage>
</organism>
<dbReference type="Gene3D" id="3.40.50.300">
    <property type="entry name" value="P-loop containing nucleotide triphosphate hydrolases"/>
    <property type="match status" value="2"/>
</dbReference>
<dbReference type="GO" id="GO:0003677">
    <property type="term" value="F:DNA binding"/>
    <property type="evidence" value="ECO:0007669"/>
    <property type="project" value="InterPro"/>
</dbReference>
<dbReference type="InterPro" id="IPR041679">
    <property type="entry name" value="DNA2/NAM7-like_C"/>
</dbReference>
<evidence type="ECO:0000259" key="2">
    <source>
        <dbReference type="Pfam" id="PF13086"/>
    </source>
</evidence>
<dbReference type="Proteomes" id="UP000229706">
    <property type="component" value="Unassembled WGS sequence"/>
</dbReference>
<name>A0A2M8DD49_9BACT</name>
<reference evidence="5" key="1">
    <citation type="submission" date="2017-09" db="EMBL/GenBank/DDBJ databases">
        <title>Depth-based differentiation of microbial function through sediment-hosted aquifers and enrichment of novel symbionts in the deep terrestrial subsurface.</title>
        <authorList>
            <person name="Probst A.J."/>
            <person name="Ladd B."/>
            <person name="Jarett J.K."/>
            <person name="Geller-Mcgrath D.E."/>
            <person name="Sieber C.M.K."/>
            <person name="Emerson J.B."/>
            <person name="Anantharaman K."/>
            <person name="Thomas B.C."/>
            <person name="Malmstrom R."/>
            <person name="Stieglmeier M."/>
            <person name="Klingl A."/>
            <person name="Woyke T."/>
            <person name="Ryan C.M."/>
            <person name="Banfield J.F."/>
        </authorList>
    </citation>
    <scope>NUCLEOTIDE SEQUENCE [LARGE SCALE GENOMIC DNA]</scope>
</reference>
<evidence type="ECO:0000259" key="3">
    <source>
        <dbReference type="Pfam" id="PF13087"/>
    </source>
</evidence>
<dbReference type="PANTHER" id="PTHR10887">
    <property type="entry name" value="DNA2/NAM7 HELICASE FAMILY"/>
    <property type="match status" value="1"/>
</dbReference>
<dbReference type="PANTHER" id="PTHR10887:SF495">
    <property type="entry name" value="HELICASE SENATAXIN ISOFORM X1-RELATED"/>
    <property type="match status" value="1"/>
</dbReference>
<dbReference type="SUPFAM" id="SSF57783">
    <property type="entry name" value="Zinc beta-ribbon"/>
    <property type="match status" value="1"/>
</dbReference>
<evidence type="ECO:0000259" key="1">
    <source>
        <dbReference type="Pfam" id="PF01396"/>
    </source>
</evidence>
<sequence>SNLDFDRLIRFINLKQKVEKDFKNIPSLNYDSQKKNIENLLTVKMTHIMDGRLVEFWDKHQSTATALKKIIQSKLKFPQEEFLKLKDAFPCILAGIRDYAEYIPLEPEIFDLVIIDEASQVSIAQAFPALLRAKKVLILGDNKQFSNVKTAQARTEENKKYLGQLEDCFKKTISRDAVKIVKLERFNIKTSILDFFNFISNYNTQLLKHFRGYKEIISYSNKYFYQDSLQVMKIRGKAIDEVIKFSFVKHDGKKELAQNTNSIEAEFIISELKKLKEIDSNQSVGIITPHTNQQKLLVELISKTPEKDYFYDKLKLKIMTFDTCQGEERDIIFYSMVATEEDDHLWGVFIKDLNDVDIEEDGKIRAQRLNVGLSRAKETMHFILSKPLEKYNGSIGEALRHYSFILSEAKKERSVSEADEKSKMEPEVMNWFYQTDFWKKNKDNIEFIPQFELGKYLKQLDKTYNHPKYKVDFLLVYKDETHKEHKIIIEYDGFREHFKDIDEVNEFNYQDFFTDADVYRQKVLESYGYKFLRINKFNIGNDPISTLDERIGNLIKNGAGKNNIISHIHETIESLQNGEMKECPKCKEIREYKDFRDPDLITGYGRFCMHCKGYTLVEKPARDNIKDNVVISSDKTCPKCGSKMILRKGRYGKFYGCSKFPYCRGTRQV</sequence>